<feature type="compositionally biased region" description="Basic and acidic residues" evidence="2">
    <location>
        <begin position="448"/>
        <end position="457"/>
    </location>
</feature>
<keyword evidence="5" id="KW-1185">Reference proteome</keyword>
<feature type="compositionally biased region" description="Low complexity" evidence="2">
    <location>
        <begin position="73"/>
        <end position="83"/>
    </location>
</feature>
<feature type="non-terminal residue" evidence="4">
    <location>
        <position position="1"/>
    </location>
</feature>
<feature type="compositionally biased region" description="Basic and acidic residues" evidence="2">
    <location>
        <begin position="84"/>
        <end position="101"/>
    </location>
</feature>
<reference evidence="5" key="1">
    <citation type="submission" date="2022-10" db="EMBL/GenBank/DDBJ databases">
        <title>Genome assembly of Pristionchus species.</title>
        <authorList>
            <person name="Yoshida K."/>
            <person name="Sommer R.J."/>
        </authorList>
    </citation>
    <scope>NUCLEOTIDE SEQUENCE [LARGE SCALE GENOMIC DNA]</scope>
    <source>
        <strain evidence="5">RS5460</strain>
    </source>
</reference>
<feature type="compositionally biased region" description="Basic and acidic residues" evidence="2">
    <location>
        <begin position="23"/>
        <end position="41"/>
    </location>
</feature>
<gene>
    <name evidence="4" type="ORF">PMAYCL1PPCAC_01011</name>
</gene>
<proteinExistence type="predicted"/>
<evidence type="ECO:0000259" key="3">
    <source>
        <dbReference type="PROSITE" id="PS51215"/>
    </source>
</evidence>
<feature type="non-terminal residue" evidence="4">
    <location>
        <position position="754"/>
    </location>
</feature>
<feature type="compositionally biased region" description="Basic and acidic residues" evidence="2">
    <location>
        <begin position="269"/>
        <end position="297"/>
    </location>
</feature>
<feature type="compositionally biased region" description="Basic and acidic residues" evidence="2">
    <location>
        <begin position="423"/>
        <end position="440"/>
    </location>
</feature>
<feature type="compositionally biased region" description="Basic and acidic residues" evidence="2">
    <location>
        <begin position="172"/>
        <end position="181"/>
    </location>
</feature>
<feature type="compositionally biased region" description="Basic and acidic residues" evidence="2">
    <location>
        <begin position="219"/>
        <end position="228"/>
    </location>
</feature>
<evidence type="ECO:0000256" key="1">
    <source>
        <dbReference type="ARBA" id="ARBA00022691"/>
    </source>
</evidence>
<name>A0AAN5C6Z4_9BILA</name>
<protein>
    <recommendedName>
        <fullName evidence="3">AWS domain-containing protein</fullName>
    </recommendedName>
</protein>
<feature type="compositionally biased region" description="Basic and acidic residues" evidence="2">
    <location>
        <begin position="53"/>
        <end position="72"/>
    </location>
</feature>
<dbReference type="EMBL" id="BTRK01000001">
    <property type="protein sequence ID" value="GMR30816.1"/>
    <property type="molecule type" value="Genomic_DNA"/>
</dbReference>
<dbReference type="AlphaFoldDB" id="A0AAN5C6Z4"/>
<organism evidence="4 5">
    <name type="scientific">Pristionchus mayeri</name>
    <dbReference type="NCBI Taxonomy" id="1317129"/>
    <lineage>
        <taxon>Eukaryota</taxon>
        <taxon>Metazoa</taxon>
        <taxon>Ecdysozoa</taxon>
        <taxon>Nematoda</taxon>
        <taxon>Chromadorea</taxon>
        <taxon>Rhabditida</taxon>
        <taxon>Rhabditina</taxon>
        <taxon>Diplogasteromorpha</taxon>
        <taxon>Diplogasteroidea</taxon>
        <taxon>Neodiplogasteridae</taxon>
        <taxon>Pristionchus</taxon>
    </lineage>
</organism>
<feature type="compositionally biased region" description="Basic and acidic residues" evidence="2">
    <location>
        <begin position="189"/>
        <end position="205"/>
    </location>
</feature>
<keyword evidence="1" id="KW-0949">S-adenosyl-L-methionine</keyword>
<dbReference type="GO" id="GO:0005634">
    <property type="term" value="C:nucleus"/>
    <property type="evidence" value="ECO:0007669"/>
    <property type="project" value="InterPro"/>
</dbReference>
<evidence type="ECO:0000256" key="2">
    <source>
        <dbReference type="SAM" id="MobiDB-lite"/>
    </source>
</evidence>
<feature type="compositionally biased region" description="Basic and acidic residues" evidence="2">
    <location>
        <begin position="144"/>
        <end position="153"/>
    </location>
</feature>
<dbReference type="InterPro" id="IPR006560">
    <property type="entry name" value="AWS_dom"/>
</dbReference>
<accession>A0AAN5C6Z4</accession>
<dbReference type="PROSITE" id="PS51215">
    <property type="entry name" value="AWS"/>
    <property type="match status" value="1"/>
</dbReference>
<dbReference type="InterPro" id="IPR046341">
    <property type="entry name" value="SET_dom_sf"/>
</dbReference>
<dbReference type="Proteomes" id="UP001328107">
    <property type="component" value="Unassembled WGS sequence"/>
</dbReference>
<sequence length="754" mass="86600">LHLMRERMPSRTGSPSKKATKAVRFEDEKKATPKRDGKEQDGDAPTSTARVSRATEKTDEAGRKKWYQDGDYKPPASAKSPTKAAEEGRKSRKRKEEEVKSPPRPVRIASIEGSIKRISEIDSEEEPVPSSSTAVKPVVASAAIEKKRTWKTEADEDLPTSSTAVSRRKKKRDEEGSESRSPKRSRRVASGDRMDKQRQPKEDVQPRSQSADVRKSRRKETNEVEVQTRPKRSSSLHQKLKDEEGEQDAQSSSTATRDLPKREHRKPKKYDDEEKPTTTTRVTEEKPKRAYTRKEKVDEIEEIPSDLAAALRVLRESRVARKTKATQTSDDEGPSTSAKPVKRKYTKKLSAVTDGEEDSQLSSDEAKPKRAYVRKPKVTEEETQPNDAKKKRKHEIKLMDTNLDEEDHSSSSEAKPKRKYVRKPKDGEKEAQTPSNEDKPKRKYIRKPKLEDAEEKNNNQTAGDADDEEDEHFREKLHGVHYPGKVYVMNKHPHKKDEPEKKSRVERILEGANEDEDVWDARATEMYKKKQPYQEDFVAGCTDPGMRWDSPDLACMLLVVYQGFPRGEWLEYSWANTRLTPEILDFVNMQRAFDKVEDELKEECGRRGLKFERHYSARYLPRPPKKRVYGTTKLEVLRTFQMARQNDIYDQCKEDGVPPIYIADWSGELHDFATSSINNFKFSNYPVLSKRIRRAFDTGNIERMDEHCRHGCSCSTAGVKSPCTCNSKRSNKLVRFECSDYCKCGSDCSSRIVQ</sequence>
<evidence type="ECO:0000313" key="5">
    <source>
        <dbReference type="Proteomes" id="UP001328107"/>
    </source>
</evidence>
<dbReference type="Gene3D" id="2.170.270.10">
    <property type="entry name" value="SET domain"/>
    <property type="match status" value="1"/>
</dbReference>
<feature type="region of interest" description="Disordered" evidence="2">
    <location>
        <begin position="1"/>
        <end position="471"/>
    </location>
</feature>
<feature type="domain" description="AWS" evidence="3">
    <location>
        <begin position="707"/>
        <end position="754"/>
    </location>
</feature>
<dbReference type="GO" id="GO:0042054">
    <property type="term" value="F:histone methyltransferase activity"/>
    <property type="evidence" value="ECO:0007669"/>
    <property type="project" value="InterPro"/>
</dbReference>
<dbReference type="SUPFAM" id="SSF82199">
    <property type="entry name" value="SET domain"/>
    <property type="match status" value="1"/>
</dbReference>
<evidence type="ECO:0000313" key="4">
    <source>
        <dbReference type="EMBL" id="GMR30816.1"/>
    </source>
</evidence>
<comment type="caution">
    <text evidence="4">The sequence shown here is derived from an EMBL/GenBank/DDBJ whole genome shotgun (WGS) entry which is preliminary data.</text>
</comment>